<proteinExistence type="predicted"/>
<reference evidence="1 2" key="1">
    <citation type="submission" date="2023-01" db="EMBL/GenBank/DDBJ databases">
        <title>Analysis of 21 Apiospora genomes using comparative genomics revels a genus with tremendous synthesis potential of carbohydrate active enzymes and secondary metabolites.</title>
        <authorList>
            <person name="Sorensen T."/>
        </authorList>
    </citation>
    <scope>NUCLEOTIDE SEQUENCE [LARGE SCALE GENOMIC DNA]</scope>
    <source>
        <strain evidence="1 2">CBS 117206</strain>
    </source>
</reference>
<organism evidence="1 2">
    <name type="scientific">Apiospora kogelbergensis</name>
    <dbReference type="NCBI Taxonomy" id="1337665"/>
    <lineage>
        <taxon>Eukaryota</taxon>
        <taxon>Fungi</taxon>
        <taxon>Dikarya</taxon>
        <taxon>Ascomycota</taxon>
        <taxon>Pezizomycotina</taxon>
        <taxon>Sordariomycetes</taxon>
        <taxon>Xylariomycetidae</taxon>
        <taxon>Amphisphaeriales</taxon>
        <taxon>Apiosporaceae</taxon>
        <taxon>Apiospora</taxon>
    </lineage>
</organism>
<gene>
    <name evidence="1" type="ORF">PG999_001632</name>
</gene>
<dbReference type="AlphaFoldDB" id="A0AAW0R5V6"/>
<name>A0AAW0R5V6_9PEZI</name>
<dbReference type="Proteomes" id="UP001392437">
    <property type="component" value="Unassembled WGS sequence"/>
</dbReference>
<protein>
    <submittedName>
        <fullName evidence="1">Uncharacterized protein</fullName>
    </submittedName>
</protein>
<keyword evidence="2" id="KW-1185">Reference proteome</keyword>
<accession>A0AAW0R5V6</accession>
<evidence type="ECO:0000313" key="2">
    <source>
        <dbReference type="Proteomes" id="UP001392437"/>
    </source>
</evidence>
<comment type="caution">
    <text evidence="1">The sequence shown here is derived from an EMBL/GenBank/DDBJ whole genome shotgun (WGS) entry which is preliminary data.</text>
</comment>
<sequence>MDILLAIYGSVFYPPLLCLCRPSGHDILARYRHDLHIAVEEHTRIYWETPLYSDEQNDDILWEFLDLPAPSTEVQEDCDQLIQYLHARQQALAQDLRSPVMSGIKQSQQQFALATNGRGLPRTLAAAGPQHVGDSGSHGKGLVLLGTRELVVGQVGEGVGVDGRQRGAARLSAGGAGVSDVVEAVAEETSQVWSAGWTEQWRGVVDGMVAGWREDLRVVV</sequence>
<dbReference type="EMBL" id="JAQQWP010000002">
    <property type="protein sequence ID" value="KAK8129252.1"/>
    <property type="molecule type" value="Genomic_DNA"/>
</dbReference>
<evidence type="ECO:0000313" key="1">
    <source>
        <dbReference type="EMBL" id="KAK8129252.1"/>
    </source>
</evidence>